<gene>
    <name evidence="2" type="ORF">niasHT_013892</name>
</gene>
<evidence type="ECO:0000313" key="2">
    <source>
        <dbReference type="EMBL" id="KAL3106324.1"/>
    </source>
</evidence>
<dbReference type="Proteomes" id="UP001620626">
    <property type="component" value="Unassembled WGS sequence"/>
</dbReference>
<dbReference type="EMBL" id="JBICBT010000655">
    <property type="protein sequence ID" value="KAL3106324.1"/>
    <property type="molecule type" value="Genomic_DNA"/>
</dbReference>
<feature type="region of interest" description="Disordered" evidence="1">
    <location>
        <begin position="21"/>
        <end position="40"/>
    </location>
</feature>
<dbReference type="InterPro" id="IPR037219">
    <property type="entry name" value="Peptidase_M41-like"/>
</dbReference>
<comment type="caution">
    <text evidence="2">The sequence shown here is derived from an EMBL/GenBank/DDBJ whole genome shotgun (WGS) entry which is preliminary data.</text>
</comment>
<feature type="compositionally biased region" description="Acidic residues" evidence="1">
    <location>
        <begin position="205"/>
        <end position="250"/>
    </location>
</feature>
<dbReference type="Gene3D" id="1.20.58.760">
    <property type="entry name" value="Peptidase M41"/>
    <property type="match status" value="1"/>
</dbReference>
<accession>A0ABD2KU28</accession>
<organism evidence="2 3">
    <name type="scientific">Heterodera trifolii</name>
    <dbReference type="NCBI Taxonomy" id="157864"/>
    <lineage>
        <taxon>Eukaryota</taxon>
        <taxon>Metazoa</taxon>
        <taxon>Ecdysozoa</taxon>
        <taxon>Nematoda</taxon>
        <taxon>Chromadorea</taxon>
        <taxon>Rhabditida</taxon>
        <taxon>Tylenchina</taxon>
        <taxon>Tylenchomorpha</taxon>
        <taxon>Tylenchoidea</taxon>
        <taxon>Heteroderidae</taxon>
        <taxon>Heteroderinae</taxon>
        <taxon>Heterodera</taxon>
    </lineage>
</organism>
<reference evidence="2 3" key="1">
    <citation type="submission" date="2024-10" db="EMBL/GenBank/DDBJ databases">
        <authorList>
            <person name="Kim D."/>
        </authorList>
    </citation>
    <scope>NUCLEOTIDE SEQUENCE [LARGE SCALE GENOMIC DNA]</scope>
    <source>
        <strain evidence="2">BH-2024</strain>
    </source>
</reference>
<sequence>MKKIAALRQWERKFDQLAKRSRTTRRQSLAGTAAHEAGHAKITWRNSPRKFLKMKILSAKAGWTLHSGPSPQVYTRGQMKRLMVLAVAGKVAELKAVGHSSGWEEDLKDWRRVAKKLAVTSARWAEIEGEEEKRAFVKVEVRRLVRWAMRTAREELDAEWPDVFRLCELLVREKTAGPAELRGIFGASLWEQNNPQHALYSYEGTDGEEDEEEDDEEEDDDDDGGGDAAPDGEEGEEAVEENGDEEEGEEDVKTNRLNLCLKETF</sequence>
<proteinExistence type="predicted"/>
<evidence type="ECO:0000256" key="1">
    <source>
        <dbReference type="SAM" id="MobiDB-lite"/>
    </source>
</evidence>
<evidence type="ECO:0000313" key="3">
    <source>
        <dbReference type="Proteomes" id="UP001620626"/>
    </source>
</evidence>
<dbReference type="AlphaFoldDB" id="A0ABD2KU28"/>
<name>A0ABD2KU28_9BILA</name>
<feature type="region of interest" description="Disordered" evidence="1">
    <location>
        <begin position="200"/>
        <end position="257"/>
    </location>
</feature>
<protein>
    <submittedName>
        <fullName evidence="2">Uncharacterized protein</fullName>
    </submittedName>
</protein>
<dbReference type="SUPFAM" id="SSF140990">
    <property type="entry name" value="FtsH protease domain-like"/>
    <property type="match status" value="1"/>
</dbReference>
<keyword evidence="3" id="KW-1185">Reference proteome</keyword>